<keyword evidence="2" id="KW-0732">Signal</keyword>
<feature type="transmembrane region" description="Helical" evidence="1">
    <location>
        <begin position="215"/>
        <end position="234"/>
    </location>
</feature>
<keyword evidence="4" id="KW-1185">Reference proteome</keyword>
<evidence type="ECO:0000313" key="4">
    <source>
        <dbReference type="Proteomes" id="UP000217790"/>
    </source>
</evidence>
<evidence type="ECO:0000313" key="3">
    <source>
        <dbReference type="EMBL" id="PBK80294.1"/>
    </source>
</evidence>
<keyword evidence="1" id="KW-1133">Transmembrane helix</keyword>
<keyword evidence="1" id="KW-0472">Membrane</keyword>
<dbReference type="STRING" id="47427.A0A2H3CG40"/>
<feature type="chain" id="PRO_5013904084" evidence="2">
    <location>
        <begin position="18"/>
        <end position="243"/>
    </location>
</feature>
<reference evidence="4" key="1">
    <citation type="journal article" date="2017" name="Nat. Ecol. Evol.">
        <title>Genome expansion and lineage-specific genetic innovations in the forest pathogenic fungi Armillaria.</title>
        <authorList>
            <person name="Sipos G."/>
            <person name="Prasanna A.N."/>
            <person name="Walter M.C."/>
            <person name="O'Connor E."/>
            <person name="Balint B."/>
            <person name="Krizsan K."/>
            <person name="Kiss B."/>
            <person name="Hess J."/>
            <person name="Varga T."/>
            <person name="Slot J."/>
            <person name="Riley R."/>
            <person name="Boka B."/>
            <person name="Rigling D."/>
            <person name="Barry K."/>
            <person name="Lee J."/>
            <person name="Mihaltcheva S."/>
            <person name="LaButti K."/>
            <person name="Lipzen A."/>
            <person name="Waldron R."/>
            <person name="Moloney N.M."/>
            <person name="Sperisen C."/>
            <person name="Kredics L."/>
            <person name="Vagvoelgyi C."/>
            <person name="Patrignani A."/>
            <person name="Fitzpatrick D."/>
            <person name="Nagy I."/>
            <person name="Doyle S."/>
            <person name="Anderson J.B."/>
            <person name="Grigoriev I.V."/>
            <person name="Gueldener U."/>
            <person name="Muensterkoetter M."/>
            <person name="Nagy L.G."/>
        </authorList>
    </citation>
    <scope>NUCLEOTIDE SEQUENCE [LARGE SCALE GENOMIC DNA]</scope>
    <source>
        <strain evidence="4">Ar21-2</strain>
    </source>
</reference>
<dbReference type="Proteomes" id="UP000217790">
    <property type="component" value="Unassembled WGS sequence"/>
</dbReference>
<dbReference type="AlphaFoldDB" id="A0A2H3CG40"/>
<feature type="non-terminal residue" evidence="3">
    <location>
        <position position="243"/>
    </location>
</feature>
<dbReference type="OrthoDB" id="9451547at2759"/>
<dbReference type="OMA" id="PEWILLF"/>
<accession>A0A2H3CG40</accession>
<feature type="signal peptide" evidence="2">
    <location>
        <begin position="1"/>
        <end position="17"/>
    </location>
</feature>
<proteinExistence type="predicted"/>
<evidence type="ECO:0000256" key="2">
    <source>
        <dbReference type="SAM" id="SignalP"/>
    </source>
</evidence>
<gene>
    <name evidence="3" type="ORF">ARMGADRAFT_949795</name>
</gene>
<dbReference type="PANTHER" id="PTHR35043:SF7">
    <property type="entry name" value="TRANSCRIPTION FACTOR DOMAIN-CONTAINING PROTEIN"/>
    <property type="match status" value="1"/>
</dbReference>
<name>A0A2H3CG40_ARMGA</name>
<sequence>MLVKVLKLATCIKSVWSFLFSYPSLAPSVSSSPNDDGGITTCSSVDRRAVLSIIWSCLTTMFACTWLAVHPNVPGRNVTTQGTIACAIERAKIIAITILAPEVILAWAAEQLTVAWKSPTQPSTEQMEESRLTLAHGFLLSMGGFYFTAKYEIPHQALEADEATSTSPSSSLLNTCLSDPTTKGDPLSKAFSILQIFWFIVQCIAQVIHHLPITLLEMTALAFAGLIIIMYFLWWHKPLNVKY</sequence>
<dbReference type="InParanoid" id="A0A2H3CG40"/>
<organism evidence="3 4">
    <name type="scientific">Armillaria gallica</name>
    <name type="common">Bulbous honey fungus</name>
    <name type="synonym">Armillaria bulbosa</name>
    <dbReference type="NCBI Taxonomy" id="47427"/>
    <lineage>
        <taxon>Eukaryota</taxon>
        <taxon>Fungi</taxon>
        <taxon>Dikarya</taxon>
        <taxon>Basidiomycota</taxon>
        <taxon>Agaricomycotina</taxon>
        <taxon>Agaricomycetes</taxon>
        <taxon>Agaricomycetidae</taxon>
        <taxon>Agaricales</taxon>
        <taxon>Marasmiineae</taxon>
        <taxon>Physalacriaceae</taxon>
        <taxon>Armillaria</taxon>
    </lineage>
</organism>
<protein>
    <submittedName>
        <fullName evidence="3">Uncharacterized protein</fullName>
    </submittedName>
</protein>
<evidence type="ECO:0000256" key="1">
    <source>
        <dbReference type="SAM" id="Phobius"/>
    </source>
</evidence>
<dbReference type="EMBL" id="KZ293749">
    <property type="protein sequence ID" value="PBK80294.1"/>
    <property type="molecule type" value="Genomic_DNA"/>
</dbReference>
<feature type="transmembrane region" description="Helical" evidence="1">
    <location>
        <begin position="190"/>
        <end position="209"/>
    </location>
</feature>
<dbReference type="PANTHER" id="PTHR35043">
    <property type="entry name" value="TRANSCRIPTION FACTOR DOMAIN-CONTAINING PROTEIN"/>
    <property type="match status" value="1"/>
</dbReference>
<keyword evidence="1" id="KW-0812">Transmembrane</keyword>